<comment type="function">
    <text evidence="1">Required for the transposition of the insertion element.</text>
</comment>
<reference evidence="7 8" key="1">
    <citation type="submission" date="2019-08" db="EMBL/GenBank/DDBJ databases">
        <title>Bradyrhizobium hipponensis sp. nov., a rhizobium isolated from a Lupinus angustifolius root nodule in Tunisia.</title>
        <authorList>
            <person name="Off K."/>
            <person name="Rejili M."/>
            <person name="Mars M."/>
            <person name="Brachmann A."/>
            <person name="Marin M."/>
        </authorList>
    </citation>
    <scope>NUCLEOTIDE SEQUENCE [LARGE SCALE GENOMIC DNA]</scope>
    <source>
        <strain evidence="7 8">CTAW11</strain>
    </source>
</reference>
<accession>A0A5S4VSE2</accession>
<sequence>MALTGKAPVRSSPSSFKIGRADRSGRGFAKRLRPRLVRGGVVSDDDPGLKWAIPEILSGIFTQRCYVHFLRNALDYVPRNVDDDCLLELRWTYDRRDVAEVSRFRQVASPGAAANTLSLLTEGRRTPR</sequence>
<keyword evidence="5" id="KW-0233">DNA recombination</keyword>
<evidence type="ECO:0000256" key="6">
    <source>
        <dbReference type="SAM" id="MobiDB-lite"/>
    </source>
</evidence>
<evidence type="ECO:0008006" key="9">
    <source>
        <dbReference type="Google" id="ProtNLM"/>
    </source>
</evidence>
<dbReference type="Pfam" id="PF00872">
    <property type="entry name" value="Transposase_mut"/>
    <property type="match status" value="1"/>
</dbReference>
<keyword evidence="3" id="KW-0815">Transposition</keyword>
<keyword evidence="4" id="KW-0238">DNA-binding</keyword>
<dbReference type="AlphaFoldDB" id="A0A5S4VSE2"/>
<feature type="region of interest" description="Disordered" evidence="6">
    <location>
        <begin position="1"/>
        <end position="21"/>
    </location>
</feature>
<protein>
    <recommendedName>
        <fullName evidence="9">Mutator family transposase</fullName>
    </recommendedName>
</protein>
<dbReference type="GO" id="GO:0004803">
    <property type="term" value="F:transposase activity"/>
    <property type="evidence" value="ECO:0007669"/>
    <property type="project" value="InterPro"/>
</dbReference>
<evidence type="ECO:0000313" key="7">
    <source>
        <dbReference type="EMBL" id="TYL69488.1"/>
    </source>
</evidence>
<organism evidence="7 8">
    <name type="scientific">Bradyrhizobium cytisi</name>
    <dbReference type="NCBI Taxonomy" id="515489"/>
    <lineage>
        <taxon>Bacteria</taxon>
        <taxon>Pseudomonadati</taxon>
        <taxon>Pseudomonadota</taxon>
        <taxon>Alphaproteobacteria</taxon>
        <taxon>Hyphomicrobiales</taxon>
        <taxon>Nitrobacteraceae</taxon>
        <taxon>Bradyrhizobium</taxon>
    </lineage>
</organism>
<proteinExistence type="inferred from homology"/>
<dbReference type="OrthoDB" id="165209at2"/>
<evidence type="ECO:0000313" key="8">
    <source>
        <dbReference type="Proteomes" id="UP000324853"/>
    </source>
</evidence>
<gene>
    <name evidence="7" type="ORF">FXB38_42500</name>
</gene>
<dbReference type="Proteomes" id="UP000324853">
    <property type="component" value="Unassembled WGS sequence"/>
</dbReference>
<evidence type="ECO:0000256" key="4">
    <source>
        <dbReference type="ARBA" id="ARBA00023125"/>
    </source>
</evidence>
<evidence type="ECO:0000256" key="5">
    <source>
        <dbReference type="ARBA" id="ARBA00023172"/>
    </source>
</evidence>
<keyword evidence="8" id="KW-1185">Reference proteome</keyword>
<evidence type="ECO:0000256" key="3">
    <source>
        <dbReference type="ARBA" id="ARBA00022578"/>
    </source>
</evidence>
<dbReference type="GO" id="GO:0003677">
    <property type="term" value="F:DNA binding"/>
    <property type="evidence" value="ECO:0007669"/>
    <property type="project" value="UniProtKB-KW"/>
</dbReference>
<dbReference type="EMBL" id="VSSR01000186">
    <property type="protein sequence ID" value="TYL69488.1"/>
    <property type="molecule type" value="Genomic_DNA"/>
</dbReference>
<evidence type="ECO:0000256" key="2">
    <source>
        <dbReference type="ARBA" id="ARBA00010961"/>
    </source>
</evidence>
<evidence type="ECO:0000256" key="1">
    <source>
        <dbReference type="ARBA" id="ARBA00002190"/>
    </source>
</evidence>
<dbReference type="GO" id="GO:0006313">
    <property type="term" value="P:DNA transposition"/>
    <property type="evidence" value="ECO:0007669"/>
    <property type="project" value="InterPro"/>
</dbReference>
<comment type="caution">
    <text evidence="7">The sequence shown here is derived from an EMBL/GenBank/DDBJ whole genome shotgun (WGS) entry which is preliminary data.</text>
</comment>
<comment type="similarity">
    <text evidence="2">Belongs to the transposase mutator family.</text>
</comment>
<name>A0A5S4VSE2_9BRAD</name>
<dbReference type="InterPro" id="IPR001207">
    <property type="entry name" value="Transposase_mutator"/>
</dbReference>